<evidence type="ECO:0000256" key="3">
    <source>
        <dbReference type="PIRSR" id="PIRSR001235-1"/>
    </source>
</evidence>
<keyword evidence="2 5" id="KW-0378">Hydrolase</keyword>
<dbReference type="Pfam" id="PF07687">
    <property type="entry name" value="M20_dimer"/>
    <property type="match status" value="1"/>
</dbReference>
<feature type="binding site" evidence="3">
    <location>
        <position position="106"/>
    </location>
    <ligand>
        <name>Zn(2+)</name>
        <dbReference type="ChEBI" id="CHEBI:29105"/>
        <label>1</label>
    </ligand>
</feature>
<evidence type="ECO:0000313" key="7">
    <source>
        <dbReference type="Proteomes" id="UP000295985"/>
    </source>
</evidence>
<sequence>MNRSSSMVSEPAKKAADCVSQTRLLDNLAALSRFGALASGGVNRQALSAEDLDARAWLIDLAQSLGCEVSTDGCANLFIRRAGLQDLPPAVTGSHMDTQPCGGNLDGCYGVMAGIECIAALNKAGIVTQRPVEVVVWTNEEGSRFAPGAMGSSAFVDPDRLADYLQSRDRDGVTVGAALADCHRRFASLPRRATYPMAAFIELHIEQGPVLEQAGLSLATVQGIQGVRWYQVRCLGQSAHAGTTPMGSRKDAMTLARRLADRIEQGVADVPADQLRLTFGCWQVTPNAINTVASEVSFTVDFRHPDAAVLARFDVVMADLAADDVAVTPSLFQPPVAFDRHLLAQQQACCDVLDIPTGRLVSGAFHDAMYLARHCPTSMFFVPSRNGISHNPAEYTDPHSLWLGARALACCLTELANPLTGVNS</sequence>
<dbReference type="SUPFAM" id="SSF55031">
    <property type="entry name" value="Bacterial exopeptidase dimerisation domain"/>
    <property type="match status" value="1"/>
</dbReference>
<dbReference type="InterPro" id="IPR002933">
    <property type="entry name" value="Peptidase_M20"/>
</dbReference>
<evidence type="ECO:0000256" key="2">
    <source>
        <dbReference type="ARBA" id="ARBA00022801"/>
    </source>
</evidence>
<dbReference type="CDD" id="cd03884">
    <property type="entry name" value="M20_bAS"/>
    <property type="match status" value="1"/>
</dbReference>
<dbReference type="GO" id="GO:0016813">
    <property type="term" value="F:hydrolase activity, acting on carbon-nitrogen (but not peptide) bonds, in linear amidines"/>
    <property type="evidence" value="ECO:0007669"/>
    <property type="project" value="InterPro"/>
</dbReference>
<evidence type="ECO:0000256" key="1">
    <source>
        <dbReference type="ARBA" id="ARBA00006153"/>
    </source>
</evidence>
<feature type="domain" description="Peptidase M20 dimerisation" evidence="4">
    <location>
        <begin position="224"/>
        <end position="310"/>
    </location>
</feature>
<dbReference type="NCBIfam" id="TIGR01879">
    <property type="entry name" value="hydantase"/>
    <property type="match status" value="1"/>
</dbReference>
<dbReference type="Pfam" id="PF01546">
    <property type="entry name" value="Peptidase_M20"/>
    <property type="match status" value="1"/>
</dbReference>
<feature type="binding site" evidence="3">
    <location>
        <position position="141"/>
    </location>
    <ligand>
        <name>Zn(2+)</name>
        <dbReference type="ChEBI" id="CHEBI:29105"/>
        <label>2</label>
    </ligand>
</feature>
<keyword evidence="3" id="KW-0479">Metal-binding</keyword>
<dbReference type="SUPFAM" id="SSF53187">
    <property type="entry name" value="Zn-dependent exopeptidases"/>
    <property type="match status" value="1"/>
</dbReference>
<proteinExistence type="inferred from homology"/>
<dbReference type="PANTHER" id="PTHR32494:SF5">
    <property type="entry name" value="ALLANTOATE AMIDOHYDROLASE"/>
    <property type="match status" value="1"/>
</dbReference>
<dbReference type="Proteomes" id="UP000295985">
    <property type="component" value="Unassembled WGS sequence"/>
</dbReference>
<evidence type="ECO:0000313" key="6">
    <source>
        <dbReference type="EMBL" id="QCR06601.1"/>
    </source>
</evidence>
<feature type="binding site" evidence="3">
    <location>
        <position position="204"/>
    </location>
    <ligand>
        <name>Zn(2+)</name>
        <dbReference type="ChEBI" id="CHEBI:29105"/>
        <label>1</label>
    </ligand>
</feature>
<gene>
    <name evidence="5" type="ORF">DDT54_12430</name>
    <name evidence="6" type="ORF">EH206_22070</name>
</gene>
<name>A0A2U1UQI1_9GAMM</name>
<dbReference type="Gene3D" id="3.40.630.10">
    <property type="entry name" value="Zn peptidases"/>
    <property type="match status" value="1"/>
</dbReference>
<keyword evidence="3" id="KW-0862">Zinc</keyword>
<dbReference type="Gene3D" id="3.30.70.360">
    <property type="match status" value="1"/>
</dbReference>
<dbReference type="EMBL" id="CP034036">
    <property type="protein sequence ID" value="QCR06601.1"/>
    <property type="molecule type" value="Genomic_DNA"/>
</dbReference>
<reference evidence="5 7" key="1">
    <citation type="submission" date="2018-04" db="EMBL/GenBank/DDBJ databases">
        <title>Brenneria corticis sp.nov.</title>
        <authorList>
            <person name="Li Y."/>
        </authorList>
    </citation>
    <scope>NUCLEOTIDE SEQUENCE [LARGE SCALE GENOMIC DNA]</scope>
    <source>
        <strain evidence="5 7">LMG 2694</strain>
    </source>
</reference>
<feature type="binding site" evidence="3">
    <location>
        <position position="390"/>
    </location>
    <ligand>
        <name>Zn(2+)</name>
        <dbReference type="ChEBI" id="CHEBI:29105"/>
        <label>2</label>
    </ligand>
</feature>
<feature type="binding site" evidence="3">
    <location>
        <position position="106"/>
    </location>
    <ligand>
        <name>Zn(2+)</name>
        <dbReference type="ChEBI" id="CHEBI:29105"/>
        <label>2</label>
    </ligand>
</feature>
<keyword evidence="8" id="KW-1185">Reference proteome</keyword>
<dbReference type="InterPro" id="IPR036264">
    <property type="entry name" value="Bact_exopeptidase_dim_dom"/>
</dbReference>
<comment type="cofactor">
    <cofactor evidence="3">
        <name>Zn(2+)</name>
        <dbReference type="ChEBI" id="CHEBI:29105"/>
    </cofactor>
    <text evidence="3">Binds 2 Zn(2+) ions per subunit.</text>
</comment>
<reference evidence="6 8" key="2">
    <citation type="submission" date="2018-11" db="EMBL/GenBank/DDBJ databases">
        <title>Genome sequences of Brenneria nigrifluens and Brenneria rubrifaciens.</title>
        <authorList>
            <person name="Poret-Peterson A.T."/>
            <person name="McClean A.E."/>
            <person name="Kluepfel D.A."/>
        </authorList>
    </citation>
    <scope>NUCLEOTIDE SEQUENCE [LARGE SCALE GENOMIC DNA]</scope>
    <source>
        <strain evidence="6 8">ATCC 13028</strain>
    </source>
</reference>
<evidence type="ECO:0000313" key="5">
    <source>
        <dbReference type="EMBL" id="PWC23930.1"/>
    </source>
</evidence>
<dbReference type="PANTHER" id="PTHR32494">
    <property type="entry name" value="ALLANTOATE DEIMINASE-RELATED"/>
    <property type="match status" value="1"/>
</dbReference>
<dbReference type="OrthoDB" id="9808195at2"/>
<dbReference type="GO" id="GO:0046872">
    <property type="term" value="F:metal ion binding"/>
    <property type="evidence" value="ECO:0007669"/>
    <property type="project" value="UniProtKB-KW"/>
</dbReference>
<accession>A0A2U1UQI1</accession>
<dbReference type="PIRSF" id="PIRSF001235">
    <property type="entry name" value="Amidase_carbamoylase"/>
    <property type="match status" value="1"/>
</dbReference>
<dbReference type="AlphaFoldDB" id="A0A2U1UQI1"/>
<evidence type="ECO:0000259" key="4">
    <source>
        <dbReference type="Pfam" id="PF07687"/>
    </source>
</evidence>
<dbReference type="InterPro" id="IPR011650">
    <property type="entry name" value="Peptidase_M20_dimer"/>
</dbReference>
<evidence type="ECO:0000313" key="8">
    <source>
        <dbReference type="Proteomes" id="UP000303847"/>
    </source>
</evidence>
<comment type="similarity">
    <text evidence="1">Belongs to the peptidase M20 family.</text>
</comment>
<organism evidence="5 7">
    <name type="scientific">Brenneria nigrifluens DSM 30175 = ATCC 13028</name>
    <dbReference type="NCBI Taxonomy" id="1121120"/>
    <lineage>
        <taxon>Bacteria</taxon>
        <taxon>Pseudomonadati</taxon>
        <taxon>Pseudomonadota</taxon>
        <taxon>Gammaproteobacteria</taxon>
        <taxon>Enterobacterales</taxon>
        <taxon>Pectobacteriaceae</taxon>
        <taxon>Brenneria</taxon>
    </lineage>
</organism>
<dbReference type="EMBL" id="QDKK01000018">
    <property type="protein sequence ID" value="PWC23930.1"/>
    <property type="molecule type" value="Genomic_DNA"/>
</dbReference>
<dbReference type="Proteomes" id="UP000303847">
    <property type="component" value="Chromosome"/>
</dbReference>
<dbReference type="InterPro" id="IPR010158">
    <property type="entry name" value="Amidase_Cbmase"/>
</dbReference>
<protein>
    <submittedName>
        <fullName evidence="5">Zn-dependent hydrolase</fullName>
    </submittedName>
</protein>
<feature type="binding site" evidence="3">
    <location>
        <position position="95"/>
    </location>
    <ligand>
        <name>Zn(2+)</name>
        <dbReference type="ChEBI" id="CHEBI:29105"/>
        <label>1</label>
    </ligand>
</feature>